<protein>
    <submittedName>
        <fullName evidence="2">NAD-dependent epimerase/dehydratase family protein</fullName>
    </submittedName>
</protein>
<dbReference type="Gene3D" id="3.90.25.10">
    <property type="entry name" value="UDP-galactose 4-epimerase, domain 1"/>
    <property type="match status" value="1"/>
</dbReference>
<dbReference type="RefSeq" id="WP_133193140.1">
    <property type="nucleotide sequence ID" value="NZ_JBHUCW010000001.1"/>
</dbReference>
<sequence>MTRSERIDDTLRRAPRALITGVGGFTGRYMAARLAADGYRVWGTVRAGESVGDDGVPGGIAALAADLLDPEALAHAVETVQPDVVVHLAAVANVANGDVARTYVVNVVGTRNLLDVLAHQRHVPRAVLLASSANVYGNATPGVIDEAVAPQPANDYAVSKLAMEYVARRWNAQLPLVVARPFNYTGVGQSTDFLLPKIVEHYARGDGTISLGNTEVSRDFSDVRDVVDAYARLIAAAPRGETVNVCSGTGWTLGEVLDMLSRIAGYEIEVKVDPRFVRANEVRHLVGSNAKLRSLVGGAACTPIDATLRWMYEEARKRARVG</sequence>
<feature type="domain" description="NAD-dependent epimerase/dehydratase" evidence="1">
    <location>
        <begin position="17"/>
        <end position="246"/>
    </location>
</feature>
<name>A0A4R5MGA2_9BURK</name>
<gene>
    <name evidence="2" type="ORF">EYW47_01625</name>
</gene>
<dbReference type="PANTHER" id="PTHR43245">
    <property type="entry name" value="BIFUNCTIONAL POLYMYXIN RESISTANCE PROTEIN ARNA"/>
    <property type="match status" value="1"/>
</dbReference>
<dbReference type="EMBL" id="SMRP01000001">
    <property type="protein sequence ID" value="TDG26087.1"/>
    <property type="molecule type" value="Genomic_DNA"/>
</dbReference>
<evidence type="ECO:0000313" key="3">
    <source>
        <dbReference type="Proteomes" id="UP000295722"/>
    </source>
</evidence>
<comment type="caution">
    <text evidence="2">The sequence shown here is derived from an EMBL/GenBank/DDBJ whole genome shotgun (WGS) entry which is preliminary data.</text>
</comment>
<proteinExistence type="predicted"/>
<dbReference type="InterPro" id="IPR001509">
    <property type="entry name" value="Epimerase_deHydtase"/>
</dbReference>
<dbReference type="Gene3D" id="3.40.50.720">
    <property type="entry name" value="NAD(P)-binding Rossmann-like Domain"/>
    <property type="match status" value="1"/>
</dbReference>
<dbReference type="Proteomes" id="UP000295722">
    <property type="component" value="Unassembled WGS sequence"/>
</dbReference>
<keyword evidence="3" id="KW-1185">Reference proteome</keyword>
<dbReference type="InterPro" id="IPR050177">
    <property type="entry name" value="Lipid_A_modif_metabolic_enz"/>
</dbReference>
<evidence type="ECO:0000259" key="1">
    <source>
        <dbReference type="Pfam" id="PF01370"/>
    </source>
</evidence>
<dbReference type="PANTHER" id="PTHR43245:SF53">
    <property type="entry name" value="EPIMERASE-RELATED"/>
    <property type="match status" value="1"/>
</dbReference>
<reference evidence="2 3" key="1">
    <citation type="submission" date="2019-03" db="EMBL/GenBank/DDBJ databases">
        <title>Paraburkholderia sp. 4M-K11, isolated from subtropical forest soil.</title>
        <authorList>
            <person name="Gao Z.-H."/>
            <person name="Qiu L.-H."/>
        </authorList>
    </citation>
    <scope>NUCLEOTIDE SEQUENCE [LARGE SCALE GENOMIC DNA]</scope>
    <source>
        <strain evidence="2 3">4M-K11</strain>
    </source>
</reference>
<dbReference type="InterPro" id="IPR036291">
    <property type="entry name" value="NAD(P)-bd_dom_sf"/>
</dbReference>
<dbReference type="SUPFAM" id="SSF51735">
    <property type="entry name" value="NAD(P)-binding Rossmann-fold domains"/>
    <property type="match status" value="1"/>
</dbReference>
<organism evidence="2 3">
    <name type="scientific">Paraburkholderia silviterrae</name>
    <dbReference type="NCBI Taxonomy" id="2528715"/>
    <lineage>
        <taxon>Bacteria</taxon>
        <taxon>Pseudomonadati</taxon>
        <taxon>Pseudomonadota</taxon>
        <taxon>Betaproteobacteria</taxon>
        <taxon>Burkholderiales</taxon>
        <taxon>Burkholderiaceae</taxon>
        <taxon>Paraburkholderia</taxon>
    </lineage>
</organism>
<dbReference type="AlphaFoldDB" id="A0A4R5MGA2"/>
<accession>A0A4R5MGA2</accession>
<evidence type="ECO:0000313" key="2">
    <source>
        <dbReference type="EMBL" id="TDG26087.1"/>
    </source>
</evidence>
<dbReference type="Pfam" id="PF01370">
    <property type="entry name" value="Epimerase"/>
    <property type="match status" value="1"/>
</dbReference>
<dbReference type="OrthoDB" id="5295702at2"/>